<evidence type="ECO:0000256" key="1">
    <source>
        <dbReference type="SAM" id="MobiDB-lite"/>
    </source>
</evidence>
<evidence type="ECO:0000313" key="3">
    <source>
        <dbReference type="EMBL" id="MBR7780806.1"/>
    </source>
</evidence>
<keyword evidence="2" id="KW-0812">Transmembrane</keyword>
<dbReference type="RefSeq" id="WP_212686183.1">
    <property type="nucleotide sequence ID" value="NZ_CAXBSD010000035.1"/>
</dbReference>
<feature type="transmembrane region" description="Helical" evidence="2">
    <location>
        <begin position="30"/>
        <end position="48"/>
    </location>
</feature>
<dbReference type="Proteomes" id="UP000680067">
    <property type="component" value="Unassembled WGS sequence"/>
</dbReference>
<organism evidence="3 4">
    <name type="scientific">Undibacterium luofuense</name>
    <dbReference type="NCBI Taxonomy" id="2828733"/>
    <lineage>
        <taxon>Bacteria</taxon>
        <taxon>Pseudomonadati</taxon>
        <taxon>Pseudomonadota</taxon>
        <taxon>Betaproteobacteria</taxon>
        <taxon>Burkholderiales</taxon>
        <taxon>Oxalobacteraceae</taxon>
        <taxon>Undibacterium</taxon>
    </lineage>
</organism>
<comment type="caution">
    <text evidence="3">The sequence shown here is derived from an EMBL/GenBank/DDBJ whole genome shotgun (WGS) entry which is preliminary data.</text>
</comment>
<name>A0A941I4R9_9BURK</name>
<keyword evidence="2" id="KW-0472">Membrane</keyword>
<gene>
    <name evidence="3" type="ORF">KDM89_01530</name>
</gene>
<keyword evidence="4" id="KW-1185">Reference proteome</keyword>
<keyword evidence="2" id="KW-1133">Transmembrane helix</keyword>
<dbReference type="AlphaFoldDB" id="A0A941I4R9"/>
<proteinExistence type="predicted"/>
<evidence type="ECO:0000313" key="4">
    <source>
        <dbReference type="Proteomes" id="UP000680067"/>
    </source>
</evidence>
<sequence length="50" mass="5958">MINRLPFAKGGRQEHRKSHFEKEQRRHVRARWIGVELVLAVLVAYWTLSS</sequence>
<protein>
    <submittedName>
        <fullName evidence="3">Uncharacterized protein</fullName>
    </submittedName>
</protein>
<reference evidence="3" key="1">
    <citation type="submission" date="2021-04" db="EMBL/GenBank/DDBJ databases">
        <title>novel species isolated from subtropical streams in China.</title>
        <authorList>
            <person name="Lu H."/>
        </authorList>
    </citation>
    <scope>NUCLEOTIDE SEQUENCE</scope>
    <source>
        <strain evidence="3">LFS511W</strain>
    </source>
</reference>
<dbReference type="EMBL" id="JAGSPN010000001">
    <property type="protein sequence ID" value="MBR7780806.1"/>
    <property type="molecule type" value="Genomic_DNA"/>
</dbReference>
<accession>A0A941I4R9</accession>
<feature type="region of interest" description="Disordered" evidence="1">
    <location>
        <begin position="1"/>
        <end position="22"/>
    </location>
</feature>
<evidence type="ECO:0000256" key="2">
    <source>
        <dbReference type="SAM" id="Phobius"/>
    </source>
</evidence>